<feature type="chain" id="PRO_5041379273" description="Sel1 repeat family protein" evidence="1">
    <location>
        <begin position="31"/>
        <end position="265"/>
    </location>
</feature>
<organism evidence="2 3">
    <name type="scientific">Paraferrimonas sedimenticola</name>
    <dbReference type="NCBI Taxonomy" id="375674"/>
    <lineage>
        <taxon>Bacteria</taxon>
        <taxon>Pseudomonadati</taxon>
        <taxon>Pseudomonadota</taxon>
        <taxon>Gammaproteobacteria</taxon>
        <taxon>Alteromonadales</taxon>
        <taxon>Ferrimonadaceae</taxon>
        <taxon>Paraferrimonas</taxon>
    </lineage>
</organism>
<name>A0AA37W0Q8_9GAMM</name>
<reference evidence="2" key="2">
    <citation type="submission" date="2023-01" db="EMBL/GenBank/DDBJ databases">
        <title>Draft genome sequence of Paraferrimonas sedimenticola strain NBRC 101628.</title>
        <authorList>
            <person name="Sun Q."/>
            <person name="Mori K."/>
        </authorList>
    </citation>
    <scope>NUCLEOTIDE SEQUENCE</scope>
    <source>
        <strain evidence="2">NBRC 101628</strain>
    </source>
</reference>
<evidence type="ECO:0000313" key="3">
    <source>
        <dbReference type="Proteomes" id="UP001161422"/>
    </source>
</evidence>
<dbReference type="SUPFAM" id="SSF81901">
    <property type="entry name" value="HCP-like"/>
    <property type="match status" value="1"/>
</dbReference>
<dbReference type="Pfam" id="PF08238">
    <property type="entry name" value="Sel1"/>
    <property type="match status" value="3"/>
</dbReference>
<dbReference type="InterPro" id="IPR011990">
    <property type="entry name" value="TPR-like_helical_dom_sf"/>
</dbReference>
<dbReference type="Proteomes" id="UP001161422">
    <property type="component" value="Unassembled WGS sequence"/>
</dbReference>
<evidence type="ECO:0000313" key="2">
    <source>
        <dbReference type="EMBL" id="GLP95788.1"/>
    </source>
</evidence>
<dbReference type="InterPro" id="IPR006597">
    <property type="entry name" value="Sel1-like"/>
</dbReference>
<evidence type="ECO:0008006" key="4">
    <source>
        <dbReference type="Google" id="ProtNLM"/>
    </source>
</evidence>
<keyword evidence="1" id="KW-0732">Signal</keyword>
<reference evidence="2" key="1">
    <citation type="journal article" date="2014" name="Int. J. Syst. Evol. Microbiol.">
        <title>Complete genome sequence of Corynebacterium casei LMG S-19264T (=DSM 44701T), isolated from a smear-ripened cheese.</title>
        <authorList>
            <consortium name="US DOE Joint Genome Institute (JGI-PGF)"/>
            <person name="Walter F."/>
            <person name="Albersmeier A."/>
            <person name="Kalinowski J."/>
            <person name="Ruckert C."/>
        </authorList>
    </citation>
    <scope>NUCLEOTIDE SEQUENCE</scope>
    <source>
        <strain evidence="2">NBRC 101628</strain>
    </source>
</reference>
<feature type="signal peptide" evidence="1">
    <location>
        <begin position="1"/>
        <end position="30"/>
    </location>
</feature>
<protein>
    <recommendedName>
        <fullName evidence="4">Sel1 repeat family protein</fullName>
    </recommendedName>
</protein>
<comment type="caution">
    <text evidence="2">The sequence shown here is derived from an EMBL/GenBank/DDBJ whole genome shotgun (WGS) entry which is preliminary data.</text>
</comment>
<keyword evidence="3" id="KW-1185">Reference proteome</keyword>
<proteinExistence type="predicted"/>
<dbReference type="Gene3D" id="1.25.40.10">
    <property type="entry name" value="Tetratricopeptide repeat domain"/>
    <property type="match status" value="1"/>
</dbReference>
<evidence type="ECO:0000256" key="1">
    <source>
        <dbReference type="SAM" id="SignalP"/>
    </source>
</evidence>
<sequence length="265" mass="29502">MQRVNRPIVWVFGLLASLLTSALLSSSAFAFSIPQPKAEVVASRLALLEYQLEDDDPQAHFLIGVMKLSGRYMPVDVDAGLSHLRIAAELDYGESVQTLADVLYEGKLAPRDLLEAAHWYRQLIPVNEGWARFRLGFIYAVGAPGIVRDCGKAIDHFERVSDLRAQANLVWVLATCPDSQHRDGQRALDLGLSLIETEGSSSTLLDNLAAAYAELGRFEVAVETQKKAIRQLLLEQNTQYLAEFESRLDAYLSERPFRDLAPDLD</sequence>
<gene>
    <name evidence="2" type="ORF">GCM10007895_10940</name>
</gene>
<dbReference type="AlphaFoldDB" id="A0AA37W0Q8"/>
<accession>A0AA37W0Q8</accession>
<dbReference type="EMBL" id="BSNC01000003">
    <property type="protein sequence ID" value="GLP95788.1"/>
    <property type="molecule type" value="Genomic_DNA"/>
</dbReference>
<dbReference type="SMART" id="SM00671">
    <property type="entry name" value="SEL1"/>
    <property type="match status" value="3"/>
</dbReference>